<dbReference type="SUPFAM" id="SSF52540">
    <property type="entry name" value="P-loop containing nucleoside triphosphate hydrolases"/>
    <property type="match status" value="1"/>
</dbReference>
<dbReference type="Proteomes" id="UP000469558">
    <property type="component" value="Unassembled WGS sequence"/>
</dbReference>
<evidence type="ECO:0000256" key="2">
    <source>
        <dbReference type="SAM" id="MobiDB-lite"/>
    </source>
</evidence>
<dbReference type="InterPro" id="IPR029058">
    <property type="entry name" value="AB_hydrolase_fold"/>
</dbReference>
<dbReference type="InterPro" id="IPR052374">
    <property type="entry name" value="SERAC1"/>
</dbReference>
<evidence type="ECO:0000313" key="5">
    <source>
        <dbReference type="Proteomes" id="UP000469558"/>
    </source>
</evidence>
<dbReference type="InterPro" id="IPR007751">
    <property type="entry name" value="DUF676_lipase-like"/>
</dbReference>
<dbReference type="Gene3D" id="3.40.50.300">
    <property type="entry name" value="P-loop containing nucleotide triphosphate hydrolases"/>
    <property type="match status" value="1"/>
</dbReference>
<dbReference type="SUPFAM" id="SSF53474">
    <property type="entry name" value="alpha/beta-Hydrolases"/>
    <property type="match status" value="1"/>
</dbReference>
<gene>
    <name evidence="4" type="primary">Serac1_1</name>
    <name evidence="4" type="ORF">LSUE1_G006379</name>
</gene>
<reference evidence="4 5" key="1">
    <citation type="submission" date="2018-05" db="EMBL/GenBank/DDBJ databases">
        <title>Genome sequencing and assembly of the regulated plant pathogen Lachnellula willkommii and related sister species for the development of diagnostic species identification markers.</title>
        <authorList>
            <person name="Giroux E."/>
            <person name="Bilodeau G."/>
        </authorList>
    </citation>
    <scope>NUCLEOTIDE SEQUENCE [LARGE SCALE GENOMIC DNA]</scope>
    <source>
        <strain evidence="4 5">CBS 268.59</strain>
    </source>
</reference>
<keyword evidence="5" id="KW-1185">Reference proteome</keyword>
<comment type="caution">
    <text evidence="4">The sequence shown here is derived from an EMBL/GenBank/DDBJ whole genome shotgun (WGS) entry which is preliminary data.</text>
</comment>
<dbReference type="PANTHER" id="PTHR48182:SF3">
    <property type="entry name" value="DUF676 DOMAIN-CONTAINING PROTEIN"/>
    <property type="match status" value="1"/>
</dbReference>
<feature type="compositionally biased region" description="Basic residues" evidence="2">
    <location>
        <begin position="990"/>
        <end position="1013"/>
    </location>
</feature>
<name>A0A8T9CAK1_9HELO</name>
<evidence type="ECO:0000313" key="4">
    <source>
        <dbReference type="EMBL" id="TVY82809.1"/>
    </source>
</evidence>
<dbReference type="EMBL" id="QGMK01000272">
    <property type="protein sequence ID" value="TVY82809.1"/>
    <property type="molecule type" value="Genomic_DNA"/>
</dbReference>
<feature type="region of interest" description="Disordered" evidence="2">
    <location>
        <begin position="939"/>
        <end position="1013"/>
    </location>
</feature>
<dbReference type="AlphaFoldDB" id="A0A8T9CAK1"/>
<evidence type="ECO:0000259" key="3">
    <source>
        <dbReference type="Pfam" id="PF05057"/>
    </source>
</evidence>
<sequence>MVKVASKTVRVRDIQQINTIHDFKKVAVSLSSGTINRALRSSVPGNEDPKITFALQDGVNVGTITLPSENHKADALKGHATNWQFDDEFDGVTVLASPAKADLDICAIHGLNGNGFDTWVAERTGTMWLRDILPTTQPFDKARIMTFGYSSQLKDRGNLAGISEWAHHLLVCISSVRKTAEERQRPIIFICHSLGGIVAREINPPQAMVRLSGFSHKSEYKGINLIHCGLLFLSTPHSGTTQADWNNFIVAISHLTLGVRPELKAALESFNPISATGQEEFLNMKIQPPIEAFHETQETKVKGINRHIVTRQSSSLGSCIASPMLNADHSTICKFDSRFGGFMHVKDKLECLKDLLLPSESVAGPTQARVYDKPWHAPPNTLNCYQPKDQKFFVGQGLDERSKLKGREPDLNSLQTIVDKVDKDRRGDKATVAITGIGGIGKTATLLELAHKQRNERNIFYIHATDANAKSLHQAYLHIARLVGPEYLLRVDKGRNVHRLWNAESSEDKVERFKRWLQEPENAQALFLLDDLDVLQDSAMMAHALPCEAQNILYTTRNPVYREANVRERHQIRIPPMTLEGTLQIMEDVRASERDDFAADSDLNDRETLVSVATAVHGHPLAAANAMKYIVRILSLGNDTSAGQDFVAKMTSTEFEERRLFLDFRPHMERPSSIMETFRVSRKRLFNPRGGAWTLLQFLSILDTNHPNGDYWNFFLWLCSKVDEGELSDHAVLGARKTALLELMSQLETVSFGERVRTSEPFQFHTLWLECCRHAMEDKNRKRIIALMLSQYVKIRRDPEVTNNDRRLLDLHASYCFKVCSSFKMQPEDLGLATPTLVLVKKLEQRLADDQSTRQLLRVPQNWGGIGRFNNLLSSVESLVSDDDITGQVLTPASSEYGHEEIPRDIDFTIGDHHSQHSSHSQQEHIRKDGQCLIEDHYSDRDSTQQENSHKDEKPLIEDHSSSQDSTQQPQQESTEEKLPELVFYDKPTTQKKKGLLHRIRRRLRKSRKQKEL</sequence>
<dbReference type="OrthoDB" id="194358at2759"/>
<feature type="domain" description="DUF676" evidence="3">
    <location>
        <begin position="107"/>
        <end position="243"/>
    </location>
</feature>
<dbReference type="InterPro" id="IPR027417">
    <property type="entry name" value="P-loop_NTPase"/>
</dbReference>
<accession>A0A8T9CAK1</accession>
<dbReference type="PANTHER" id="PTHR48182">
    <property type="entry name" value="PROTEIN SERAC1"/>
    <property type="match status" value="1"/>
</dbReference>
<dbReference type="Gene3D" id="3.40.50.1820">
    <property type="entry name" value="alpha/beta hydrolase"/>
    <property type="match status" value="1"/>
</dbReference>
<protein>
    <submittedName>
        <fullName evidence="4">Protein SERAC1</fullName>
    </submittedName>
</protein>
<evidence type="ECO:0000256" key="1">
    <source>
        <dbReference type="ARBA" id="ARBA00007920"/>
    </source>
</evidence>
<organism evidence="4 5">
    <name type="scientific">Lachnellula suecica</name>
    <dbReference type="NCBI Taxonomy" id="602035"/>
    <lineage>
        <taxon>Eukaryota</taxon>
        <taxon>Fungi</taxon>
        <taxon>Dikarya</taxon>
        <taxon>Ascomycota</taxon>
        <taxon>Pezizomycotina</taxon>
        <taxon>Leotiomycetes</taxon>
        <taxon>Helotiales</taxon>
        <taxon>Lachnaceae</taxon>
        <taxon>Lachnellula</taxon>
    </lineage>
</organism>
<comment type="similarity">
    <text evidence="1">Belongs to the putative lipase ROG1 family.</text>
</comment>
<dbReference type="Pfam" id="PF05057">
    <property type="entry name" value="DUF676"/>
    <property type="match status" value="1"/>
</dbReference>
<feature type="compositionally biased region" description="Basic and acidic residues" evidence="2">
    <location>
        <begin position="939"/>
        <end position="962"/>
    </location>
</feature>
<proteinExistence type="inferred from homology"/>
<feature type="compositionally biased region" description="Low complexity" evidence="2">
    <location>
        <begin position="963"/>
        <end position="973"/>
    </location>
</feature>